<reference evidence="1" key="2">
    <citation type="submission" date="2020-07" db="EMBL/GenBank/DDBJ databases">
        <authorList>
            <person name="Vera ALvarez R."/>
            <person name="Arias-Moreno D.M."/>
            <person name="Jimenez-Jacinto V."/>
            <person name="Jimenez-Bremont J.F."/>
            <person name="Swaminathan K."/>
            <person name="Moose S.P."/>
            <person name="Guerrero-Gonzalez M.L."/>
            <person name="Marino-Ramirez L."/>
            <person name="Landsman D."/>
            <person name="Rodriguez-Kessler M."/>
            <person name="Delgado-Sanchez P."/>
        </authorList>
    </citation>
    <scope>NUCLEOTIDE SEQUENCE</scope>
    <source>
        <tissue evidence="1">Cladode</tissue>
    </source>
</reference>
<evidence type="ECO:0000313" key="1">
    <source>
        <dbReference type="EMBL" id="MBA4628906.1"/>
    </source>
</evidence>
<organism evidence="1">
    <name type="scientific">Opuntia streptacantha</name>
    <name type="common">Prickly pear cactus</name>
    <name type="synonym">Opuntia cardona</name>
    <dbReference type="NCBI Taxonomy" id="393608"/>
    <lineage>
        <taxon>Eukaryota</taxon>
        <taxon>Viridiplantae</taxon>
        <taxon>Streptophyta</taxon>
        <taxon>Embryophyta</taxon>
        <taxon>Tracheophyta</taxon>
        <taxon>Spermatophyta</taxon>
        <taxon>Magnoliopsida</taxon>
        <taxon>eudicotyledons</taxon>
        <taxon>Gunneridae</taxon>
        <taxon>Pentapetalae</taxon>
        <taxon>Caryophyllales</taxon>
        <taxon>Cactineae</taxon>
        <taxon>Cactaceae</taxon>
        <taxon>Opuntioideae</taxon>
        <taxon>Opuntia</taxon>
    </lineage>
</organism>
<protein>
    <submittedName>
        <fullName evidence="1">Uncharacterized protein</fullName>
    </submittedName>
</protein>
<reference evidence="1" key="1">
    <citation type="journal article" date="2013" name="J. Plant Res.">
        <title>Effect of fungi and light on seed germination of three Opuntia species from semiarid lands of central Mexico.</title>
        <authorList>
            <person name="Delgado-Sanchez P."/>
            <person name="Jimenez-Bremont J.F."/>
            <person name="Guerrero-Gonzalez Mde L."/>
            <person name="Flores J."/>
        </authorList>
    </citation>
    <scope>NUCLEOTIDE SEQUENCE</scope>
    <source>
        <tissue evidence="1">Cladode</tissue>
    </source>
</reference>
<sequence>MFKWAQKPMIVFFTRLVGFGAIREPFMDLAEKVPPCFQGHRDLKAQVQERRPRIPPYWLPNDKVNCRPSKLNCRPFKLSSRQLNLVYIQLRRSSKLLESNCKILESSWR</sequence>
<accession>A0A7C9CYB6</accession>
<dbReference type="EMBL" id="GISG01067612">
    <property type="protein sequence ID" value="MBA4628906.1"/>
    <property type="molecule type" value="Transcribed_RNA"/>
</dbReference>
<proteinExistence type="predicted"/>
<name>A0A7C9CYB6_OPUST</name>
<dbReference type="AlphaFoldDB" id="A0A7C9CYB6"/>